<evidence type="ECO:0000313" key="3">
    <source>
        <dbReference type="Proteomes" id="UP000596742"/>
    </source>
</evidence>
<organism evidence="2 3">
    <name type="scientific">Mytilus galloprovincialis</name>
    <name type="common">Mediterranean mussel</name>
    <dbReference type="NCBI Taxonomy" id="29158"/>
    <lineage>
        <taxon>Eukaryota</taxon>
        <taxon>Metazoa</taxon>
        <taxon>Spiralia</taxon>
        <taxon>Lophotrochozoa</taxon>
        <taxon>Mollusca</taxon>
        <taxon>Bivalvia</taxon>
        <taxon>Autobranchia</taxon>
        <taxon>Pteriomorphia</taxon>
        <taxon>Mytilida</taxon>
        <taxon>Mytiloidea</taxon>
        <taxon>Mytilidae</taxon>
        <taxon>Mytilinae</taxon>
        <taxon>Mytilus</taxon>
    </lineage>
</organism>
<dbReference type="EMBL" id="UYJE01009989">
    <property type="protein sequence ID" value="VDI78567.1"/>
    <property type="molecule type" value="Genomic_DNA"/>
</dbReference>
<dbReference type="InterPro" id="IPR000998">
    <property type="entry name" value="MAM_dom"/>
</dbReference>
<reference evidence="2" key="1">
    <citation type="submission" date="2018-11" db="EMBL/GenBank/DDBJ databases">
        <authorList>
            <person name="Alioto T."/>
            <person name="Alioto T."/>
        </authorList>
    </citation>
    <scope>NUCLEOTIDE SEQUENCE</scope>
</reference>
<dbReference type="OrthoDB" id="6145994at2759"/>
<keyword evidence="3" id="KW-1185">Reference proteome</keyword>
<sequence length="296" mass="34121">MDTLWISEFLFLYFQCFYISSMQVAGLVTTIRYPEQNTLNISCWNTSQIQIHNISVQEEETTCRQNPCVLNSKDTQTIDDNCNGVNSCLVDYNFTSSCLRESRYVNLSYTCKHENGTRESTFQNDFGDWMTVSSINSTWQRNNVLFDHTGTKDYSLAAFSYSGRAGTARLYTKNEFTEPICLSLWYRFYRNTYDCTFSIYRITDENHTLRFTVDGNHTLFNTWINKSVAVYGHGPFKIALEANFIQRNSTAVRTILIDDTSIAYRPCEDTSQTTSHVERSAVSSTHVDGSYKILIE</sequence>
<accession>A0A8B6HG25</accession>
<protein>
    <recommendedName>
        <fullName evidence="1">MAM domain-containing protein</fullName>
    </recommendedName>
</protein>
<dbReference type="SUPFAM" id="SSF49899">
    <property type="entry name" value="Concanavalin A-like lectins/glucanases"/>
    <property type="match status" value="1"/>
</dbReference>
<dbReference type="InterPro" id="IPR013320">
    <property type="entry name" value="ConA-like_dom_sf"/>
</dbReference>
<dbReference type="InterPro" id="IPR043159">
    <property type="entry name" value="Lectin_gal-bd_sf"/>
</dbReference>
<feature type="domain" description="MAM" evidence="1">
    <location>
        <begin position="96"/>
        <end position="269"/>
    </location>
</feature>
<dbReference type="Proteomes" id="UP000596742">
    <property type="component" value="Unassembled WGS sequence"/>
</dbReference>
<dbReference type="GO" id="GO:0016020">
    <property type="term" value="C:membrane"/>
    <property type="evidence" value="ECO:0007669"/>
    <property type="project" value="InterPro"/>
</dbReference>
<proteinExistence type="predicted"/>
<evidence type="ECO:0000259" key="1">
    <source>
        <dbReference type="PROSITE" id="PS50060"/>
    </source>
</evidence>
<name>A0A8B6HG25_MYTGA</name>
<dbReference type="AlphaFoldDB" id="A0A8B6HG25"/>
<dbReference type="PROSITE" id="PS50060">
    <property type="entry name" value="MAM_2"/>
    <property type="match status" value="1"/>
</dbReference>
<dbReference type="CDD" id="cd22823">
    <property type="entry name" value="Gal_Rha_Lectin"/>
    <property type="match status" value="1"/>
</dbReference>
<dbReference type="Gene3D" id="2.60.120.740">
    <property type="match status" value="1"/>
</dbReference>
<dbReference type="SMART" id="SM00137">
    <property type="entry name" value="MAM"/>
    <property type="match status" value="1"/>
</dbReference>
<gene>
    <name evidence="2" type="ORF">MGAL_10B003469</name>
</gene>
<comment type="caution">
    <text evidence="2">The sequence shown here is derived from an EMBL/GenBank/DDBJ whole genome shotgun (WGS) entry which is preliminary data.</text>
</comment>
<evidence type="ECO:0000313" key="2">
    <source>
        <dbReference type="EMBL" id="VDI78567.1"/>
    </source>
</evidence>